<feature type="region of interest" description="Disordered" evidence="6">
    <location>
        <begin position="107"/>
        <end position="130"/>
    </location>
</feature>
<protein>
    <recommendedName>
        <fullName evidence="7">Zn(2)-C6 fungal-type domain-containing protein</fullName>
    </recommendedName>
</protein>
<reference evidence="8 9" key="1">
    <citation type="journal article" date="2016" name="Genome Announc.">
        <title>Draft Whole-Genome Sequence of Trichoderma gamsii T6085, a Promising Biocontrol Agent of Fusarium Head Blight on Wheat.</title>
        <authorList>
            <person name="Baroncelli R."/>
            <person name="Zapparata A."/>
            <person name="Piaggeschi G."/>
            <person name="Sarrocco S."/>
            <person name="Vannacci G."/>
        </authorList>
    </citation>
    <scope>NUCLEOTIDE SEQUENCE [LARGE SCALE GENOMIC DNA]</scope>
    <source>
        <strain evidence="8 9">T6085</strain>
    </source>
</reference>
<proteinExistence type="predicted"/>
<feature type="domain" description="Zn(2)-C6 fungal-type" evidence="7">
    <location>
        <begin position="22"/>
        <end position="52"/>
    </location>
</feature>
<keyword evidence="3" id="KW-0238">DNA-binding</keyword>
<evidence type="ECO:0000256" key="6">
    <source>
        <dbReference type="SAM" id="MobiDB-lite"/>
    </source>
</evidence>
<dbReference type="GeneID" id="36347723"/>
<dbReference type="PANTHER" id="PTHR31845">
    <property type="entry name" value="FINGER DOMAIN PROTEIN, PUTATIVE-RELATED"/>
    <property type="match status" value="1"/>
</dbReference>
<accession>A0A2P4ZGB5</accession>
<evidence type="ECO:0000256" key="2">
    <source>
        <dbReference type="ARBA" id="ARBA00023015"/>
    </source>
</evidence>
<evidence type="ECO:0000259" key="7">
    <source>
        <dbReference type="PROSITE" id="PS00463"/>
    </source>
</evidence>
<comment type="subcellular location">
    <subcellularLocation>
        <location evidence="1">Nucleus</location>
    </subcellularLocation>
</comment>
<dbReference type="PANTHER" id="PTHR31845:SF32">
    <property type="entry name" value="MISCELLANEOUS ZN(II)2CYS6 TRANSCRIPTION FACTOR (EUROFUNG)-RELATED"/>
    <property type="match status" value="1"/>
</dbReference>
<dbReference type="AlphaFoldDB" id="A0A2P4ZGB5"/>
<evidence type="ECO:0000256" key="4">
    <source>
        <dbReference type="ARBA" id="ARBA00023163"/>
    </source>
</evidence>
<dbReference type="InterPro" id="IPR001138">
    <property type="entry name" value="Zn2Cys6_DnaBD"/>
</dbReference>
<dbReference type="RefSeq" id="XP_024405080.1">
    <property type="nucleotide sequence ID" value="XM_024550185.1"/>
</dbReference>
<feature type="region of interest" description="Disordered" evidence="6">
    <location>
        <begin position="59"/>
        <end position="79"/>
    </location>
</feature>
<keyword evidence="5" id="KW-0539">Nucleus</keyword>
<dbReference type="Proteomes" id="UP000054821">
    <property type="component" value="Unassembled WGS sequence"/>
</dbReference>
<dbReference type="PROSITE" id="PS00463">
    <property type="entry name" value="ZN2_CY6_FUNGAL_1"/>
    <property type="match status" value="1"/>
</dbReference>
<dbReference type="InterPro" id="IPR051089">
    <property type="entry name" value="prtT"/>
</dbReference>
<dbReference type="GO" id="GO:0000976">
    <property type="term" value="F:transcription cis-regulatory region binding"/>
    <property type="evidence" value="ECO:0007669"/>
    <property type="project" value="TreeGrafter"/>
</dbReference>
<dbReference type="GO" id="GO:0000981">
    <property type="term" value="F:DNA-binding transcription factor activity, RNA polymerase II-specific"/>
    <property type="evidence" value="ECO:0007669"/>
    <property type="project" value="InterPro"/>
</dbReference>
<name>A0A2P4ZGB5_9HYPO</name>
<comment type="caution">
    <text evidence="8">The sequence shown here is derived from an EMBL/GenBank/DDBJ whole genome shotgun (WGS) entry which is preliminary data.</text>
</comment>
<dbReference type="EMBL" id="JPDN02000030">
    <property type="protein sequence ID" value="PON23312.1"/>
    <property type="molecule type" value="Genomic_DNA"/>
</dbReference>
<keyword evidence="9" id="KW-1185">Reference proteome</keyword>
<evidence type="ECO:0000256" key="3">
    <source>
        <dbReference type="ARBA" id="ARBA00023125"/>
    </source>
</evidence>
<evidence type="ECO:0000313" key="9">
    <source>
        <dbReference type="Proteomes" id="UP000054821"/>
    </source>
</evidence>
<keyword evidence="4" id="KW-0804">Transcription</keyword>
<gene>
    <name evidence="8" type="ORF">TGAM01_v207839</name>
</gene>
<evidence type="ECO:0000256" key="5">
    <source>
        <dbReference type="ARBA" id="ARBA00023242"/>
    </source>
</evidence>
<sequence>MQSSAFHQAAVESLTPAPYGRACVACSRAKCKCFYRSDGSGCERCHRLAKACEQPVSIRKRRAQKASSRSAQSPPPRNLLEEKLDNVISLLRSQASTKQPVEQILEVRPGNDDTPSTVRSPDGPIVPSIGRGSEVVIDTTESVVHLFRPTETPNDPPSMAPSPPSPIAGDIPTDTATEWEAEEQLATFRRAFIPMFPFIHIPNTSSASDLRREKPFVWLIIMVLTTKVVSKQFDLADHVWKIISRRVLCEHHASLDLLLGIICFCSWSHHCKKEKPFMTMLTQMAVSMAFELDLHNGTSPRGRPNSLTAHQTSARLDRTMEERRTFAALFHLTSA</sequence>
<dbReference type="STRING" id="398673.A0A2P4ZGB5"/>
<dbReference type="GO" id="GO:0008270">
    <property type="term" value="F:zinc ion binding"/>
    <property type="evidence" value="ECO:0007669"/>
    <property type="project" value="InterPro"/>
</dbReference>
<dbReference type="GO" id="GO:0005634">
    <property type="term" value="C:nucleus"/>
    <property type="evidence" value="ECO:0007669"/>
    <property type="project" value="UniProtKB-SubCell"/>
</dbReference>
<evidence type="ECO:0000256" key="1">
    <source>
        <dbReference type="ARBA" id="ARBA00004123"/>
    </source>
</evidence>
<evidence type="ECO:0000313" key="8">
    <source>
        <dbReference type="EMBL" id="PON23312.1"/>
    </source>
</evidence>
<keyword evidence="2" id="KW-0805">Transcription regulation</keyword>
<organism evidence="8 9">
    <name type="scientific">Trichoderma gamsii</name>
    <dbReference type="NCBI Taxonomy" id="398673"/>
    <lineage>
        <taxon>Eukaryota</taxon>
        <taxon>Fungi</taxon>
        <taxon>Dikarya</taxon>
        <taxon>Ascomycota</taxon>
        <taxon>Pezizomycotina</taxon>
        <taxon>Sordariomycetes</taxon>
        <taxon>Hypocreomycetidae</taxon>
        <taxon>Hypocreales</taxon>
        <taxon>Hypocreaceae</taxon>
        <taxon>Trichoderma</taxon>
    </lineage>
</organism>